<gene>
    <name evidence="1" type="ORF">SAMN06297397_0858</name>
</gene>
<name>A0AC61PJ98_9FIRM</name>
<comment type="caution">
    <text evidence="1">The sequence shown here is derived from an EMBL/GenBank/DDBJ whole genome shotgun (WGS) entry which is preliminary data.</text>
</comment>
<sequence length="164" mass="19462">MSTFKPSVQYYTFDELLKKDGYLVYTNVGMSMLPLLRQKKDVIEIRKKEPGRCKKYDVVLYKRGDKYILHRILKVLPEGYIIAGDNNTFIEKNINDDMIIGVMTRVIRNGKVITPDNFLYKVYVHLWCDAYPVRIIVLKIRWRIMSFIGKCLSFMKKRILKIKD</sequence>
<protein>
    <submittedName>
        <fullName evidence="1">Uncharacterized protein</fullName>
    </submittedName>
</protein>
<evidence type="ECO:0000313" key="1">
    <source>
        <dbReference type="EMBL" id="SMC42448.1"/>
    </source>
</evidence>
<dbReference type="EMBL" id="FWXZ01000001">
    <property type="protein sequence ID" value="SMC42448.1"/>
    <property type="molecule type" value="Genomic_DNA"/>
</dbReference>
<dbReference type="Proteomes" id="UP000192328">
    <property type="component" value="Unassembled WGS sequence"/>
</dbReference>
<evidence type="ECO:0000313" key="2">
    <source>
        <dbReference type="Proteomes" id="UP000192328"/>
    </source>
</evidence>
<organism evidence="1 2">
    <name type="scientific">Aristaeella lactis</name>
    <dbReference type="NCBI Taxonomy" id="3046383"/>
    <lineage>
        <taxon>Bacteria</taxon>
        <taxon>Bacillati</taxon>
        <taxon>Bacillota</taxon>
        <taxon>Clostridia</taxon>
        <taxon>Eubacteriales</taxon>
        <taxon>Aristaeellaceae</taxon>
        <taxon>Aristaeella</taxon>
    </lineage>
</organism>
<reference evidence="1" key="1">
    <citation type="submission" date="2017-04" db="EMBL/GenBank/DDBJ databases">
        <authorList>
            <person name="Varghese N."/>
            <person name="Submissions S."/>
        </authorList>
    </citation>
    <scope>NUCLEOTIDE SEQUENCE</scope>
    <source>
        <strain evidence="1">WTE2008</strain>
    </source>
</reference>
<accession>A0AC61PJ98</accession>
<keyword evidence="2" id="KW-1185">Reference proteome</keyword>
<proteinExistence type="predicted"/>